<organism evidence="1 2">
    <name type="scientific">Candidatus Epulonipiscium fishelsonii</name>
    <dbReference type="NCBI Taxonomy" id="77094"/>
    <lineage>
        <taxon>Bacteria</taxon>
        <taxon>Bacillati</taxon>
        <taxon>Bacillota</taxon>
        <taxon>Clostridia</taxon>
        <taxon>Lachnospirales</taxon>
        <taxon>Lachnospiraceae</taxon>
        <taxon>Candidatus Epulonipiscium</taxon>
    </lineage>
</organism>
<dbReference type="EMBL" id="LJDB01000096">
    <property type="protein sequence ID" value="ONI38117.1"/>
    <property type="molecule type" value="Genomic_DNA"/>
</dbReference>
<sequence>MERYEYKINPKSKDSLFTDILSSKEALLEVYNAVNRTSYTNVDLVEDCTLDDVIYIKFKNDKSFMLGTSINLYEHQSSINNNMPIRFLIYYAELIQIYLNNKNIYGTKQIPLHSPKCVVFYNGIANMPEISELRLSSAFMSKDDEGNPIGDIDVKVLVININAGYNKDILAASPILEGYSYLIDRIRHYEKAKRNPKDAIDDAIKDCIKNNKLKNYLEKKGSVAMGFLLAEYDEQKIKDFYKEEGRKEGIDIGKEKGRAEGREEGRAEGIDIGMNKGIDIGKEESKEDIAINALENKLDVHLISRITNIPIEKVLKMKADLNL</sequence>
<evidence type="ECO:0000313" key="1">
    <source>
        <dbReference type="EMBL" id="ONI38117.1"/>
    </source>
</evidence>
<proteinExistence type="predicted"/>
<protein>
    <submittedName>
        <fullName evidence="1">Uncharacterized protein</fullName>
    </submittedName>
</protein>
<gene>
    <name evidence="1" type="ORF">AN396_11530</name>
</gene>
<comment type="caution">
    <text evidence="1">The sequence shown here is derived from an EMBL/GenBank/DDBJ whole genome shotgun (WGS) entry which is preliminary data.</text>
</comment>
<evidence type="ECO:0000313" key="2">
    <source>
        <dbReference type="Proteomes" id="UP000188605"/>
    </source>
</evidence>
<name>A0ACC8X8D3_9FIRM</name>
<dbReference type="Proteomes" id="UP000188605">
    <property type="component" value="Unassembled WGS sequence"/>
</dbReference>
<accession>A0ACC8X8D3</accession>
<reference evidence="1" key="1">
    <citation type="submission" date="2016-08" db="EMBL/GenBank/DDBJ databases">
        <authorList>
            <person name="Ngugi D.K."/>
            <person name="Miyake S."/>
            <person name="Stingl U."/>
        </authorList>
    </citation>
    <scope>NUCLEOTIDE SEQUENCE</scope>
    <source>
        <strain evidence="1">SCG-B11WGA-EpuloA1</strain>
    </source>
</reference>
<keyword evidence="2" id="KW-1185">Reference proteome</keyword>